<accession>A0ACC1IWY8</accession>
<organism evidence="1 2">
    <name type="scientific">Kickxella alabastrina</name>
    <dbReference type="NCBI Taxonomy" id="61397"/>
    <lineage>
        <taxon>Eukaryota</taxon>
        <taxon>Fungi</taxon>
        <taxon>Fungi incertae sedis</taxon>
        <taxon>Zoopagomycota</taxon>
        <taxon>Kickxellomycotina</taxon>
        <taxon>Kickxellomycetes</taxon>
        <taxon>Kickxellales</taxon>
        <taxon>Kickxellaceae</taxon>
        <taxon>Kickxella</taxon>
    </lineage>
</organism>
<proteinExistence type="predicted"/>
<comment type="caution">
    <text evidence="1">The sequence shown here is derived from an EMBL/GenBank/DDBJ whole genome shotgun (WGS) entry which is preliminary data.</text>
</comment>
<evidence type="ECO:0000313" key="2">
    <source>
        <dbReference type="Proteomes" id="UP001150581"/>
    </source>
</evidence>
<reference evidence="1" key="1">
    <citation type="submission" date="2022-07" db="EMBL/GenBank/DDBJ databases">
        <title>Phylogenomic reconstructions and comparative analyses of Kickxellomycotina fungi.</title>
        <authorList>
            <person name="Reynolds N.K."/>
            <person name="Stajich J.E."/>
            <person name="Barry K."/>
            <person name="Grigoriev I.V."/>
            <person name="Crous P."/>
            <person name="Smith M.E."/>
        </authorList>
    </citation>
    <scope>NUCLEOTIDE SEQUENCE</scope>
    <source>
        <strain evidence="1">Benny 63K</strain>
    </source>
</reference>
<protein>
    <submittedName>
        <fullName evidence="1">Uncharacterized protein</fullName>
    </submittedName>
</protein>
<dbReference type="EMBL" id="JANBPG010000003">
    <property type="protein sequence ID" value="KAJ1902259.1"/>
    <property type="molecule type" value="Genomic_DNA"/>
</dbReference>
<dbReference type="Proteomes" id="UP001150581">
    <property type="component" value="Unassembled WGS sequence"/>
</dbReference>
<evidence type="ECO:0000313" key="1">
    <source>
        <dbReference type="EMBL" id="KAJ1902259.1"/>
    </source>
</evidence>
<gene>
    <name evidence="1" type="ORF">LPJ66_000146</name>
</gene>
<keyword evidence="2" id="KW-1185">Reference proteome</keyword>
<sequence>MPKQNHNRFQQGFLSGQQSPQAYSHSPQNQNPYTLNLPQHSPQQQYPQRYPSRQSSHSRPQSRPHSRPHSRPSSPQQPPQQPQQHQQRLHKAGIAGAPQMIGGMTAGIQVSPWIRRPSADAYVSQGQFQIAYLRYKERLHNRTKYTNLIHCLEPVNLINKIAGASAHNAMLPLKGNLYPLYKASEDWIAPDVGLPLENKPGYQCLMYIVDGTLLYDNGFGGEKILSKGTVHLSSTNRDASIYVRNPSKTHRAHIMRLWIDSALDHAKDPTLAADNHADASRGGRAEIRHDIRHVADSDKHNYLLAVAQPSNFRPSYGNTDQIYGPVASAAVPSNATNGSNSELRVGAVSPLGSSYMMSQSMMFTRPDYFTPELVDPLEAAGSEQQGEWAMDDPQLTSRACVDPLLLEEDIFVYSCQLDSLEKVKFEPADLNDSNRRSLRKMYNPLRAGKRRVWIQTIMPDMSVESALNAGRLVINGDTANRLKPGDSAYVRRIELTDKLVLENCGRAPIEFLLVDTPY</sequence>
<name>A0ACC1IWY8_9FUNG</name>